<protein>
    <submittedName>
        <fullName evidence="1">Uncharacterized protein</fullName>
    </submittedName>
</protein>
<dbReference type="HOGENOM" id="CLU_2169245_0_0_11"/>
<dbReference type="AlphaFoldDB" id="K0KBX1"/>
<proteinExistence type="predicted"/>
<gene>
    <name evidence="1" type="ordered locus">BN6_68510</name>
</gene>
<organism evidence="1 2">
    <name type="scientific">Saccharothrix espanaensis (strain ATCC 51144 / DSM 44229 / JCM 9112 / NBRC 15066 / NRRL 15764)</name>
    <dbReference type="NCBI Taxonomy" id="1179773"/>
    <lineage>
        <taxon>Bacteria</taxon>
        <taxon>Bacillati</taxon>
        <taxon>Actinomycetota</taxon>
        <taxon>Actinomycetes</taxon>
        <taxon>Pseudonocardiales</taxon>
        <taxon>Pseudonocardiaceae</taxon>
        <taxon>Saccharothrix</taxon>
    </lineage>
</organism>
<accession>K0KBX1</accession>
<keyword evidence="2" id="KW-1185">Reference proteome</keyword>
<reference evidence="1 2" key="1">
    <citation type="journal article" date="2012" name="BMC Genomics">
        <title>Complete genome sequence of Saccharothrix espanaensis DSM 44229T and comparison to the other completely sequenced Pseudonocardiaceae.</title>
        <authorList>
            <person name="Strobel T."/>
            <person name="Al-Dilaimi A."/>
            <person name="Blom J."/>
            <person name="Gessner A."/>
            <person name="Kalinowski J."/>
            <person name="Luzhetska M."/>
            <person name="Puhler A."/>
            <person name="Szczepanowski R."/>
            <person name="Bechthold A."/>
            <person name="Ruckert C."/>
        </authorList>
    </citation>
    <scope>NUCLEOTIDE SEQUENCE [LARGE SCALE GENOMIC DNA]</scope>
    <source>
        <strain evidence="2">ATCC 51144 / DSM 44229 / JCM 9112 / NBRC 15066 / NRRL 15764</strain>
    </source>
</reference>
<evidence type="ECO:0000313" key="2">
    <source>
        <dbReference type="Proteomes" id="UP000006281"/>
    </source>
</evidence>
<dbReference type="KEGG" id="sesp:BN6_68510"/>
<dbReference type="EMBL" id="HE804045">
    <property type="protein sequence ID" value="CCH34088.1"/>
    <property type="molecule type" value="Genomic_DNA"/>
</dbReference>
<sequence length="110" mass="11336">MVAGQDDDPPGAVGVAVEARLEVGRLLEHEPLLRGLLGDADALADVGPARPGAPGLVHEVADQVVTQFGELRAELDGGGEPAQDVGVFLGDGDDQVRQLDRRGDHPSTLG</sequence>
<name>K0KBX1_SACES</name>
<dbReference type="Proteomes" id="UP000006281">
    <property type="component" value="Chromosome"/>
</dbReference>
<evidence type="ECO:0000313" key="1">
    <source>
        <dbReference type="EMBL" id="CCH34088.1"/>
    </source>
</evidence>